<feature type="chain" id="PRO_5033056744" description="N-acetylmuramoyl-L-alanine amidase" evidence="4">
    <location>
        <begin position="35"/>
        <end position="262"/>
    </location>
</feature>
<keyword evidence="3" id="KW-0378">Hydrolase</keyword>
<feature type="domain" description="MurNAc-LAA" evidence="5">
    <location>
        <begin position="108"/>
        <end position="255"/>
    </location>
</feature>
<dbReference type="InterPro" id="IPR050695">
    <property type="entry name" value="N-acetylmuramoyl_amidase_3"/>
</dbReference>
<dbReference type="GO" id="GO:0008745">
    <property type="term" value="F:N-acetylmuramoyl-L-alanine amidase activity"/>
    <property type="evidence" value="ECO:0007669"/>
    <property type="project" value="UniProtKB-EC"/>
</dbReference>
<dbReference type="Proteomes" id="UP000596063">
    <property type="component" value="Chromosome"/>
</dbReference>
<feature type="signal peptide" evidence="4">
    <location>
        <begin position="1"/>
        <end position="34"/>
    </location>
</feature>
<dbReference type="EMBL" id="CP066167">
    <property type="protein sequence ID" value="QQD18147.1"/>
    <property type="molecule type" value="Genomic_DNA"/>
</dbReference>
<keyword evidence="7" id="KW-1185">Reference proteome</keyword>
<organism evidence="6 7">
    <name type="scientific">Spongiibacter nanhainus</name>
    <dbReference type="NCBI Taxonomy" id="2794344"/>
    <lineage>
        <taxon>Bacteria</taxon>
        <taxon>Pseudomonadati</taxon>
        <taxon>Pseudomonadota</taxon>
        <taxon>Gammaproteobacteria</taxon>
        <taxon>Cellvibrionales</taxon>
        <taxon>Spongiibacteraceae</taxon>
        <taxon>Spongiibacter</taxon>
    </lineage>
</organism>
<evidence type="ECO:0000256" key="2">
    <source>
        <dbReference type="ARBA" id="ARBA00011901"/>
    </source>
</evidence>
<evidence type="ECO:0000313" key="7">
    <source>
        <dbReference type="Proteomes" id="UP000596063"/>
    </source>
</evidence>
<name>A0A7T4R0N6_9GAMM</name>
<sequence>MPGPNRQLRYWPRRPLLWCTLLCLLVVSPLTACAGPTEPAGSPELTKVALDIGHTPAQPGAIGARGVAEYHYNRAMVEVVSAALGGVQGVKPVVINAEGKEIGLRARTEAAASMQADMLLSFHHDSVQPQYLRETVLPGGKLGYHSPARFSGFSLFVAEAEGPSRQLAEALGGALLKAGFRPTLHHAEEIPGENRQLLDPDRGVYRFPELVVLNTATQPTVLVECGVIVNPDDEAQIGSADYRRRFAAAIAEGLTAYRRYRP</sequence>
<proteinExistence type="predicted"/>
<dbReference type="KEGG" id="snan:I6N98_17700"/>
<evidence type="ECO:0000256" key="1">
    <source>
        <dbReference type="ARBA" id="ARBA00001561"/>
    </source>
</evidence>
<gene>
    <name evidence="6" type="ORF">I6N98_17700</name>
</gene>
<dbReference type="GO" id="GO:0009253">
    <property type="term" value="P:peptidoglycan catabolic process"/>
    <property type="evidence" value="ECO:0007669"/>
    <property type="project" value="InterPro"/>
</dbReference>
<dbReference type="InterPro" id="IPR002508">
    <property type="entry name" value="MurNAc-LAA_cat"/>
</dbReference>
<dbReference type="Gene3D" id="3.40.630.40">
    <property type="entry name" value="Zn-dependent exopeptidases"/>
    <property type="match status" value="1"/>
</dbReference>
<accession>A0A7T4R0N6</accession>
<dbReference type="RefSeq" id="WP_198569645.1">
    <property type="nucleotide sequence ID" value="NZ_CP066167.1"/>
</dbReference>
<reference evidence="6 7" key="1">
    <citation type="submission" date="2020-12" db="EMBL/GenBank/DDBJ databases">
        <authorList>
            <person name="Shan Y."/>
        </authorList>
    </citation>
    <scope>NUCLEOTIDE SEQUENCE [LARGE SCALE GENOMIC DNA]</scope>
    <source>
        <strain evidence="7">csc3.9</strain>
    </source>
</reference>
<dbReference type="GO" id="GO:0030288">
    <property type="term" value="C:outer membrane-bounded periplasmic space"/>
    <property type="evidence" value="ECO:0007669"/>
    <property type="project" value="TreeGrafter"/>
</dbReference>
<dbReference type="SMART" id="SM00646">
    <property type="entry name" value="Ami_3"/>
    <property type="match status" value="1"/>
</dbReference>
<protein>
    <recommendedName>
        <fullName evidence="2">N-acetylmuramoyl-L-alanine amidase</fullName>
        <ecNumber evidence="2">3.5.1.28</ecNumber>
    </recommendedName>
</protein>
<dbReference type="PANTHER" id="PTHR30404:SF0">
    <property type="entry name" value="N-ACETYLMURAMOYL-L-ALANINE AMIDASE AMIC"/>
    <property type="match status" value="1"/>
</dbReference>
<dbReference type="CDD" id="cd02696">
    <property type="entry name" value="MurNAc-LAA"/>
    <property type="match status" value="1"/>
</dbReference>
<evidence type="ECO:0000259" key="5">
    <source>
        <dbReference type="SMART" id="SM00646"/>
    </source>
</evidence>
<evidence type="ECO:0000313" key="6">
    <source>
        <dbReference type="EMBL" id="QQD18147.1"/>
    </source>
</evidence>
<evidence type="ECO:0000256" key="4">
    <source>
        <dbReference type="SAM" id="SignalP"/>
    </source>
</evidence>
<dbReference type="AlphaFoldDB" id="A0A7T4R0N6"/>
<dbReference type="Pfam" id="PF01520">
    <property type="entry name" value="Amidase_3"/>
    <property type="match status" value="1"/>
</dbReference>
<keyword evidence="4" id="KW-0732">Signal</keyword>
<dbReference type="EC" id="3.5.1.28" evidence="2"/>
<dbReference type="SUPFAM" id="SSF53187">
    <property type="entry name" value="Zn-dependent exopeptidases"/>
    <property type="match status" value="1"/>
</dbReference>
<comment type="catalytic activity">
    <reaction evidence="1">
        <text>Hydrolyzes the link between N-acetylmuramoyl residues and L-amino acid residues in certain cell-wall glycopeptides.</text>
        <dbReference type="EC" id="3.5.1.28"/>
    </reaction>
</comment>
<dbReference type="PANTHER" id="PTHR30404">
    <property type="entry name" value="N-ACETYLMURAMOYL-L-ALANINE AMIDASE"/>
    <property type="match status" value="1"/>
</dbReference>
<evidence type="ECO:0000256" key="3">
    <source>
        <dbReference type="ARBA" id="ARBA00022801"/>
    </source>
</evidence>